<dbReference type="OrthoDB" id="104711at2"/>
<evidence type="ECO:0000313" key="3">
    <source>
        <dbReference type="EMBL" id="KAB2815274.1"/>
    </source>
</evidence>
<evidence type="ECO:0000313" key="4">
    <source>
        <dbReference type="Proteomes" id="UP000484164"/>
    </source>
</evidence>
<feature type="transmembrane region" description="Helical" evidence="1">
    <location>
        <begin position="103"/>
        <end position="124"/>
    </location>
</feature>
<accession>A0A6L3ZC85</accession>
<dbReference type="CDD" id="cd03506">
    <property type="entry name" value="Delta6-FADS-like"/>
    <property type="match status" value="1"/>
</dbReference>
<dbReference type="GO" id="GO:0016717">
    <property type="term" value="F:oxidoreductase activity, acting on paired donors, with oxidation of a pair of donors resulting in the reduction of molecular oxygen to two molecules of water"/>
    <property type="evidence" value="ECO:0007669"/>
    <property type="project" value="TreeGrafter"/>
</dbReference>
<dbReference type="GO" id="GO:0008610">
    <property type="term" value="P:lipid biosynthetic process"/>
    <property type="evidence" value="ECO:0007669"/>
    <property type="project" value="UniProtKB-ARBA"/>
</dbReference>
<dbReference type="InterPro" id="IPR005804">
    <property type="entry name" value="FA_desaturase_dom"/>
</dbReference>
<gene>
    <name evidence="3" type="ORF">F8C82_14375</name>
</gene>
<dbReference type="EMBL" id="WBVQ01000003">
    <property type="protein sequence ID" value="KAB2815274.1"/>
    <property type="molecule type" value="Genomic_DNA"/>
</dbReference>
<keyword evidence="1" id="KW-0472">Membrane</keyword>
<dbReference type="AlphaFoldDB" id="A0A6L3ZC85"/>
<dbReference type="Proteomes" id="UP000484164">
    <property type="component" value="Unassembled WGS sequence"/>
</dbReference>
<sequence length="365" mass="41253">MSMTKDTMASIAERNKAFASDLNRRVHDYLNKDGKSKYADFRYYFKAVVMAGLYWVPFALMLAGIGGAPMFWIAWILMGFGMAGIGMNVMHDANHGSVSPKSGVNKLFGASMYLLSGYVLTWQIQHNHLHHNHTNHLGQDEDLETRGLLRLHPGDKWKKMHKYQAFYGPFIYGLLTLNWVLVKDFSQVARYNKMGLLTKFQTKVKKELTKLAFIKAIYIAVFIITPIAVGLPWYQVLLGFVIMHFLAGFVLSFVFQLAHVVPEVEHPVGEEITGPGAWQVNNLLTTSNFAMKNPIITWSLGGLNHQVEHHLFPHVSHVHYPALSKIVEATAKEHGLPYHKHSYMLEAIIAHIKFLNQMGKAPAVA</sequence>
<dbReference type="PIRSF" id="PIRSF015921">
    <property type="entry name" value="FA_sphinglp_des"/>
    <property type="match status" value="1"/>
</dbReference>
<dbReference type="PANTHER" id="PTHR19353">
    <property type="entry name" value="FATTY ACID DESATURASE 2"/>
    <property type="match status" value="1"/>
</dbReference>
<feature type="transmembrane region" description="Helical" evidence="1">
    <location>
        <begin position="237"/>
        <end position="258"/>
    </location>
</feature>
<organism evidence="3 4">
    <name type="scientific">Phaeocystidibacter marisrubri</name>
    <dbReference type="NCBI Taxonomy" id="1577780"/>
    <lineage>
        <taxon>Bacteria</taxon>
        <taxon>Pseudomonadati</taxon>
        <taxon>Bacteroidota</taxon>
        <taxon>Flavobacteriia</taxon>
        <taxon>Flavobacteriales</taxon>
        <taxon>Phaeocystidibacteraceae</taxon>
        <taxon>Phaeocystidibacter</taxon>
    </lineage>
</organism>
<evidence type="ECO:0000259" key="2">
    <source>
        <dbReference type="Pfam" id="PF00487"/>
    </source>
</evidence>
<keyword evidence="1" id="KW-1133">Transmembrane helix</keyword>
<protein>
    <submittedName>
        <fullName evidence="3">Acyl-CoA desaturase</fullName>
    </submittedName>
</protein>
<dbReference type="GO" id="GO:0016020">
    <property type="term" value="C:membrane"/>
    <property type="evidence" value="ECO:0007669"/>
    <property type="project" value="TreeGrafter"/>
</dbReference>
<dbReference type="RefSeq" id="WP_151694309.1">
    <property type="nucleotide sequence ID" value="NZ_BMGX01000001.1"/>
</dbReference>
<dbReference type="PANTHER" id="PTHR19353:SF19">
    <property type="entry name" value="DELTA(5) FATTY ACID DESATURASE C-RELATED"/>
    <property type="match status" value="1"/>
</dbReference>
<feature type="domain" description="Fatty acid desaturase" evidence="2">
    <location>
        <begin position="70"/>
        <end position="340"/>
    </location>
</feature>
<dbReference type="Pfam" id="PF00487">
    <property type="entry name" value="FA_desaturase"/>
    <property type="match status" value="1"/>
</dbReference>
<feature type="transmembrane region" description="Helical" evidence="1">
    <location>
        <begin position="43"/>
        <end position="65"/>
    </location>
</feature>
<evidence type="ECO:0000256" key="1">
    <source>
        <dbReference type="SAM" id="Phobius"/>
    </source>
</evidence>
<keyword evidence="1" id="KW-0812">Transmembrane</keyword>
<comment type="caution">
    <text evidence="3">The sequence shown here is derived from an EMBL/GenBank/DDBJ whole genome shotgun (WGS) entry which is preliminary data.</text>
</comment>
<feature type="transmembrane region" description="Helical" evidence="1">
    <location>
        <begin position="71"/>
        <end position="91"/>
    </location>
</feature>
<name>A0A6L3ZC85_9FLAO</name>
<reference evidence="3 4" key="1">
    <citation type="submission" date="2019-10" db="EMBL/GenBank/DDBJ databases">
        <title>Genome sequence of Phaeocystidibacter marisrubri JCM30614 (type strain).</title>
        <authorList>
            <person name="Bowman J.P."/>
        </authorList>
    </citation>
    <scope>NUCLEOTIDE SEQUENCE [LARGE SCALE GENOMIC DNA]</scope>
    <source>
        <strain evidence="3 4">JCM 30614</strain>
    </source>
</reference>
<dbReference type="InterPro" id="IPR012171">
    <property type="entry name" value="Fatty_acid_desaturase"/>
</dbReference>
<keyword evidence="4" id="KW-1185">Reference proteome</keyword>
<proteinExistence type="predicted"/>
<feature type="transmembrane region" description="Helical" evidence="1">
    <location>
        <begin position="165"/>
        <end position="182"/>
    </location>
</feature>
<feature type="transmembrane region" description="Helical" evidence="1">
    <location>
        <begin position="212"/>
        <end position="231"/>
    </location>
</feature>